<organism evidence="3 4">
    <name type="scientific">Ziziphus jujuba var. spinosa</name>
    <dbReference type="NCBI Taxonomy" id="714518"/>
    <lineage>
        <taxon>Eukaryota</taxon>
        <taxon>Viridiplantae</taxon>
        <taxon>Streptophyta</taxon>
        <taxon>Embryophyta</taxon>
        <taxon>Tracheophyta</taxon>
        <taxon>Spermatophyta</taxon>
        <taxon>Magnoliopsida</taxon>
        <taxon>eudicotyledons</taxon>
        <taxon>Gunneridae</taxon>
        <taxon>Pentapetalae</taxon>
        <taxon>rosids</taxon>
        <taxon>fabids</taxon>
        <taxon>Rosales</taxon>
        <taxon>Rhamnaceae</taxon>
        <taxon>Paliureae</taxon>
        <taxon>Ziziphus</taxon>
    </lineage>
</organism>
<protein>
    <recommendedName>
        <fullName evidence="2">UDENN domain-containing protein</fullName>
    </recommendedName>
</protein>
<sequence length="843" mass="94672">MGAKEDGEGNGDGNEDRPQSPVWVLQQISEEAIRVAGEALQNVYSGNSSFPPLAAGHRRARSEIGTTGHRRSNSLQRLKSHVQRAWRWGNSSREDGGRSSFNPEILANQKRQWYQLHPKAMDQMKYQDPTSLFEHFIVAGLHPDTNLEIVEETYAKRKKWELEMTKSELVDFKMLQQRGPPLPKLEPQILFKYPPGKRLPMRMKDLAAFCFPEGVKAQLLERTPSLSDLNELVYGQEHLGRDDSSFIFSLKWSYDAYPELSVFSVADNATLYGVCLHVLEIVQRAPGILGVSSPTSHSSGGFSRFLVSAPRCYCVLTRVPFFELHYEMLNSIIAQERLNRITQFVSEMSLTDFVPSIPKMHDQMHDSGRSSERESFSDWMTSAITVDSAATLAAAAAGIISDDEIPSHLLKIWEPHSPESIAPSEASDFSQVRDIDKDDRKHSQHCDDYGSEASGNCTPEKRNGSYENGLASPEVGTSFSSRTLTLEHCGSSEPIFSPARSIASEDDDDDLFLNGEKDFGDDFIMEWAKENKNDLLQIVCGYHALPLPRQGSELVFQPLEHLQSIEYRRPPISVLGLYAKYSDSFELPEKINARLAAAEEALALSIWTTATICRVLSLEKIDKQFSQVLALVAGVLLEKQVVILCPNLGVLSATVLSFIPMIVPFQWQSLMLPVLPGRMLDFLDAPVPFIVGLQHKPADLKIKTSNLVLANVTKDQVKMCHLPTLPRYKELVSKLSPIHDRLSHESSIATRHPVYRCNEMQADAAAQFLKVMRWYLESLCADLRLHTITSVQSNNDRVSLLLKDSFIDSFSSRDRPFIKLFVDTQMFTVLSDNRLSSFEDGNS</sequence>
<dbReference type="EMBL" id="JAEACU010000009">
    <property type="protein sequence ID" value="KAH7517459.1"/>
    <property type="molecule type" value="Genomic_DNA"/>
</dbReference>
<dbReference type="InterPro" id="IPR051942">
    <property type="entry name" value="DENN_domain_containing_2"/>
</dbReference>
<dbReference type="InterPro" id="IPR001194">
    <property type="entry name" value="cDENN_dom"/>
</dbReference>
<evidence type="ECO:0000259" key="2">
    <source>
        <dbReference type="PROSITE" id="PS50211"/>
    </source>
</evidence>
<feature type="region of interest" description="Disordered" evidence="1">
    <location>
        <begin position="1"/>
        <end position="21"/>
    </location>
</feature>
<comment type="caution">
    <text evidence="3">The sequence shown here is derived from an EMBL/GenBank/DDBJ whole genome shotgun (WGS) entry which is preliminary data.</text>
</comment>
<dbReference type="Proteomes" id="UP000813462">
    <property type="component" value="Unassembled WGS sequence"/>
</dbReference>
<dbReference type="InterPro" id="IPR037516">
    <property type="entry name" value="Tripartite_DENN"/>
</dbReference>
<proteinExistence type="predicted"/>
<dbReference type="Pfam" id="PF02141">
    <property type="entry name" value="DENN"/>
    <property type="match status" value="1"/>
</dbReference>
<evidence type="ECO:0000256" key="1">
    <source>
        <dbReference type="SAM" id="MobiDB-lite"/>
    </source>
</evidence>
<dbReference type="Gene3D" id="3.40.50.11500">
    <property type="match status" value="1"/>
</dbReference>
<feature type="region of interest" description="Disordered" evidence="1">
    <location>
        <begin position="419"/>
        <end position="472"/>
    </location>
</feature>
<dbReference type="InterPro" id="IPR043153">
    <property type="entry name" value="DENN_C"/>
</dbReference>
<dbReference type="Gene3D" id="3.30.450.200">
    <property type="match status" value="1"/>
</dbReference>
<dbReference type="InterPro" id="IPR005112">
    <property type="entry name" value="dDENN_dom"/>
</dbReference>
<accession>A0A978URF9</accession>
<feature type="domain" description="UDENN" evidence="2">
    <location>
        <begin position="167"/>
        <end position="841"/>
    </location>
</feature>
<feature type="compositionally biased region" description="Basic and acidic residues" evidence="1">
    <location>
        <begin position="431"/>
        <end position="448"/>
    </location>
</feature>
<reference evidence="3" key="1">
    <citation type="journal article" date="2021" name="Front. Plant Sci.">
        <title>Chromosome-Scale Genome Assembly for Chinese Sour Jujube and Insights Into Its Genome Evolution and Domestication Signature.</title>
        <authorList>
            <person name="Shen L.-Y."/>
            <person name="Luo H."/>
            <person name="Wang X.-L."/>
            <person name="Wang X.-M."/>
            <person name="Qiu X.-J."/>
            <person name="Liu H."/>
            <person name="Zhou S.-S."/>
            <person name="Jia K.-H."/>
            <person name="Nie S."/>
            <person name="Bao Y.-T."/>
            <person name="Zhang R.-G."/>
            <person name="Yun Q.-Z."/>
            <person name="Chai Y.-H."/>
            <person name="Lu J.-Y."/>
            <person name="Li Y."/>
            <person name="Zhao S.-W."/>
            <person name="Mao J.-F."/>
            <person name="Jia S.-G."/>
            <person name="Mao Y.-M."/>
        </authorList>
    </citation>
    <scope>NUCLEOTIDE SEQUENCE</scope>
    <source>
        <strain evidence="3">AT0</strain>
        <tissue evidence="3">Leaf</tissue>
    </source>
</reference>
<name>A0A978URF9_ZIZJJ</name>
<evidence type="ECO:0000313" key="3">
    <source>
        <dbReference type="EMBL" id="KAH7517459.1"/>
    </source>
</evidence>
<dbReference type="PANTHER" id="PTHR15288">
    <property type="entry name" value="DENN DOMAIN-CONTAINING PROTEIN 2"/>
    <property type="match status" value="1"/>
</dbReference>
<gene>
    <name evidence="3" type="ORF">FEM48_Zijuj09G0067200</name>
</gene>
<evidence type="ECO:0000313" key="4">
    <source>
        <dbReference type="Proteomes" id="UP000813462"/>
    </source>
</evidence>
<dbReference type="PROSITE" id="PS50211">
    <property type="entry name" value="DENN"/>
    <property type="match status" value="1"/>
</dbReference>
<dbReference type="AlphaFoldDB" id="A0A978URF9"/>
<dbReference type="SMART" id="SM00799">
    <property type="entry name" value="DENN"/>
    <property type="match status" value="1"/>
</dbReference>
<dbReference type="SMART" id="SM00801">
    <property type="entry name" value="dDENN"/>
    <property type="match status" value="1"/>
</dbReference>
<dbReference type="PANTHER" id="PTHR15288:SF0">
    <property type="entry name" value="UDENN DOMAIN-CONTAINING PROTEIN"/>
    <property type="match status" value="1"/>
</dbReference>